<evidence type="ECO:0000313" key="1">
    <source>
        <dbReference type="EMBL" id="CAG8579076.1"/>
    </source>
</evidence>
<proteinExistence type="predicted"/>
<evidence type="ECO:0000313" key="2">
    <source>
        <dbReference type="Proteomes" id="UP000789702"/>
    </source>
</evidence>
<organism evidence="1 2">
    <name type="scientific">Dentiscutata heterogama</name>
    <dbReference type="NCBI Taxonomy" id="1316150"/>
    <lineage>
        <taxon>Eukaryota</taxon>
        <taxon>Fungi</taxon>
        <taxon>Fungi incertae sedis</taxon>
        <taxon>Mucoromycota</taxon>
        <taxon>Glomeromycotina</taxon>
        <taxon>Glomeromycetes</taxon>
        <taxon>Diversisporales</taxon>
        <taxon>Gigasporaceae</taxon>
        <taxon>Dentiscutata</taxon>
    </lineage>
</organism>
<comment type="caution">
    <text evidence="1">The sequence shown here is derived from an EMBL/GenBank/DDBJ whole genome shotgun (WGS) entry which is preliminary data.</text>
</comment>
<reference evidence="1" key="1">
    <citation type="submission" date="2021-06" db="EMBL/GenBank/DDBJ databases">
        <authorList>
            <person name="Kallberg Y."/>
            <person name="Tangrot J."/>
            <person name="Rosling A."/>
        </authorList>
    </citation>
    <scope>NUCLEOTIDE SEQUENCE</scope>
    <source>
        <strain evidence="1">IL203A</strain>
    </source>
</reference>
<dbReference type="EMBL" id="CAJVPU010007990">
    <property type="protein sequence ID" value="CAG8579076.1"/>
    <property type="molecule type" value="Genomic_DNA"/>
</dbReference>
<accession>A0ACA9M9M8</accession>
<gene>
    <name evidence="1" type="ORF">DHETER_LOCUS6389</name>
</gene>
<name>A0ACA9M9M8_9GLOM</name>
<protein>
    <submittedName>
        <fullName evidence="1">16264_t:CDS:1</fullName>
    </submittedName>
</protein>
<dbReference type="Proteomes" id="UP000789702">
    <property type="component" value="Unassembled WGS sequence"/>
</dbReference>
<sequence length="429" mass="48415">MASGVISDEHMLEVVRFPLTKLRVSESIEYNQDLEGFLSRQEFFEKIQIFNSISLKLSINRMIVQIPLVFVITTFVLSVVAVKTLGPFADEQRIIIGIVIVIFLISVMFIFFIIHQKRKHINSLSKLIREFNKEDNKRNVNWKLYKELQSRFPPAYQVESAHVVVHDNINAVRNIEDSPPYEEFSSFPSCSRSNAISLPPPILTARRIDRLNELKQILLSEHPKLKIYTRQLDVRDKSTVDQLVSSLPSDLKDIDVLVNNAGLVKGMDKIGDVSSDDIDTMIDTNVKGLLYVTQAVLPRMKERQKGHIINIGSISGKQVYANAGVYCASKHAVNAISRTLLYELVDTPIRITEINPGMVETEFSIVRFGGDKSRADKVYEGVTPLTGEDIAETVVFVASRPDHVNISDVTMYPVNQASVHTVHRPNAKK</sequence>
<keyword evidence="2" id="KW-1185">Reference proteome</keyword>